<accession>A0ABR2XTU4</accession>
<protein>
    <recommendedName>
        <fullName evidence="1">Aminoglycoside phosphotransferase domain-containing protein</fullName>
    </recommendedName>
</protein>
<dbReference type="Proteomes" id="UP001465668">
    <property type="component" value="Unassembled WGS sequence"/>
</dbReference>
<dbReference type="EMBL" id="JARVKM010000023">
    <property type="protein sequence ID" value="KAK9777110.1"/>
    <property type="molecule type" value="Genomic_DNA"/>
</dbReference>
<sequence length="287" mass="32008">MNPPKNILKGQVNLDSLSNEDLVLLYSTSPVIYEFGDNRVVRISDDLVLKGGSCVTPGEAETQRFAASLGLPVPTVHRVFSGPLQDPLIPDEQGWYIVMDFVPGQPLEKAWGQLDAVARSNVAVQVAELIQRMQTHSITDMPPGPVGGSEGEPWNGPWFTDYGACPFETLQEMEDWYNHKIDVCLRLHQTSPDIPRFQFNDLVLTHMDIAPRNLILSDTSKDIWIIDWARGGIYPVGFEQATLAGQCMGDWDIEFREAVLGKLSMRCEQVTRQLKGIMYGLTTGAFL</sequence>
<dbReference type="Pfam" id="PF01636">
    <property type="entry name" value="APH"/>
    <property type="match status" value="1"/>
</dbReference>
<dbReference type="PANTHER" id="PTHR21310:SF39">
    <property type="entry name" value="AMINOGLYCOSIDE PHOSPHOTRANSFERASE DOMAIN-CONTAINING PROTEIN"/>
    <property type="match status" value="1"/>
</dbReference>
<dbReference type="InterPro" id="IPR011009">
    <property type="entry name" value="Kinase-like_dom_sf"/>
</dbReference>
<dbReference type="Gene3D" id="3.90.1200.10">
    <property type="match status" value="1"/>
</dbReference>
<dbReference type="InterPro" id="IPR002575">
    <property type="entry name" value="Aminoglycoside_PTrfase"/>
</dbReference>
<reference evidence="2 3" key="1">
    <citation type="submission" date="2024-02" db="EMBL/GenBank/DDBJ databases">
        <title>First draft genome assembly of two strains of Seiridium cardinale.</title>
        <authorList>
            <person name="Emiliani G."/>
            <person name="Scali E."/>
        </authorList>
    </citation>
    <scope>NUCLEOTIDE SEQUENCE [LARGE SCALE GENOMIC DNA]</scope>
    <source>
        <strain evidence="2 3">BM-138-000479</strain>
    </source>
</reference>
<dbReference type="PANTHER" id="PTHR21310">
    <property type="entry name" value="AMINOGLYCOSIDE PHOSPHOTRANSFERASE-RELATED-RELATED"/>
    <property type="match status" value="1"/>
</dbReference>
<proteinExistence type="predicted"/>
<name>A0ABR2XTU4_9PEZI</name>
<comment type="caution">
    <text evidence="2">The sequence shown here is derived from an EMBL/GenBank/DDBJ whole genome shotgun (WGS) entry which is preliminary data.</text>
</comment>
<gene>
    <name evidence="2" type="ORF">SCAR479_06178</name>
</gene>
<keyword evidence="3" id="KW-1185">Reference proteome</keyword>
<evidence type="ECO:0000313" key="3">
    <source>
        <dbReference type="Proteomes" id="UP001465668"/>
    </source>
</evidence>
<evidence type="ECO:0000313" key="2">
    <source>
        <dbReference type="EMBL" id="KAK9777110.1"/>
    </source>
</evidence>
<dbReference type="InterPro" id="IPR051678">
    <property type="entry name" value="AGP_Transferase"/>
</dbReference>
<dbReference type="SUPFAM" id="SSF56112">
    <property type="entry name" value="Protein kinase-like (PK-like)"/>
    <property type="match status" value="1"/>
</dbReference>
<organism evidence="2 3">
    <name type="scientific">Seiridium cardinale</name>
    <dbReference type="NCBI Taxonomy" id="138064"/>
    <lineage>
        <taxon>Eukaryota</taxon>
        <taxon>Fungi</taxon>
        <taxon>Dikarya</taxon>
        <taxon>Ascomycota</taxon>
        <taxon>Pezizomycotina</taxon>
        <taxon>Sordariomycetes</taxon>
        <taxon>Xylariomycetidae</taxon>
        <taxon>Amphisphaeriales</taxon>
        <taxon>Sporocadaceae</taxon>
        <taxon>Seiridium</taxon>
    </lineage>
</organism>
<feature type="domain" description="Aminoglycoside phosphotransferase" evidence="1">
    <location>
        <begin position="38"/>
        <end position="260"/>
    </location>
</feature>
<evidence type="ECO:0000259" key="1">
    <source>
        <dbReference type="Pfam" id="PF01636"/>
    </source>
</evidence>